<comment type="caution">
    <text evidence="2">The sequence shown here is derived from an EMBL/GenBank/DDBJ whole genome shotgun (WGS) entry which is preliminary data.</text>
</comment>
<protein>
    <submittedName>
        <fullName evidence="2">Oxidoreductase</fullName>
    </submittedName>
</protein>
<evidence type="ECO:0000313" key="2">
    <source>
        <dbReference type="EMBL" id="MBG0562944.1"/>
    </source>
</evidence>
<keyword evidence="1" id="KW-1133">Transmembrane helix</keyword>
<keyword evidence="3" id="KW-1185">Reference proteome</keyword>
<organism evidence="2 3">
    <name type="scientific">Actinoplanes aureus</name>
    <dbReference type="NCBI Taxonomy" id="2792083"/>
    <lineage>
        <taxon>Bacteria</taxon>
        <taxon>Bacillati</taxon>
        <taxon>Actinomycetota</taxon>
        <taxon>Actinomycetes</taxon>
        <taxon>Micromonosporales</taxon>
        <taxon>Micromonosporaceae</taxon>
        <taxon>Actinoplanes</taxon>
    </lineage>
</organism>
<dbReference type="RefSeq" id="WP_196414728.1">
    <property type="nucleotide sequence ID" value="NZ_JADQTO010000006.1"/>
</dbReference>
<sequence>MEEPSLSATERLVWDAFPEGRTVDLAATQDRVVRAEVLRRLLLGGNPSDGGALPALRLVGARVTGTLELVYADVGALVSLTACRFEHRIDLYGSRLQGLRLRRCELPGVNVGNGEITGGMTLEDSVVTGRVDMVGTRLHGVLVLDGARLSGPSRTLDGSHLSAASSILARNGFVSDGPIWLGGATVAGSLRWSGATVRNPGGCAVDAPGIKVGGVVDLTGGFTAEGSIRMSNAEVGGLLSVQGAELTGDGDGCLDLRNLVANEVTLRPRTPFGGRIDLSYARIGLLRDDAGTWPAEIVLDGLVYQAIGGPAQAEERLRWLRRDPQGYRPQAYSQLAAMYQAAGRDDDARTVRYAAERHRHRNRMGRVWAALQDWTVGYGYKPVRAALWLVPLLVAGTVIFSWVPPRAAEAPKAPEFHASAYTADLLLPVVDLGQQSAYLARGWTAWVAYGLIAAGLLFVSTAAAAIARRLQRG</sequence>
<accession>A0A931C3Y3</accession>
<keyword evidence="1" id="KW-0812">Transmembrane</keyword>
<dbReference type="AlphaFoldDB" id="A0A931C3Y3"/>
<gene>
    <name evidence="2" type="ORF">I4J89_15930</name>
</gene>
<name>A0A931C3Y3_9ACTN</name>
<feature type="transmembrane region" description="Helical" evidence="1">
    <location>
        <begin position="446"/>
        <end position="467"/>
    </location>
</feature>
<evidence type="ECO:0000256" key="1">
    <source>
        <dbReference type="SAM" id="Phobius"/>
    </source>
</evidence>
<evidence type="ECO:0000313" key="3">
    <source>
        <dbReference type="Proteomes" id="UP000598146"/>
    </source>
</evidence>
<dbReference type="Proteomes" id="UP000598146">
    <property type="component" value="Unassembled WGS sequence"/>
</dbReference>
<dbReference type="EMBL" id="JADQTO010000006">
    <property type="protein sequence ID" value="MBG0562944.1"/>
    <property type="molecule type" value="Genomic_DNA"/>
</dbReference>
<keyword evidence="1" id="KW-0472">Membrane</keyword>
<reference evidence="2" key="1">
    <citation type="submission" date="2020-11" db="EMBL/GenBank/DDBJ databases">
        <title>Isolation and identification of active actinomycetes.</title>
        <authorList>
            <person name="Sun X."/>
        </authorList>
    </citation>
    <scope>NUCLEOTIDE SEQUENCE</scope>
    <source>
        <strain evidence="2">NEAU-A11</strain>
    </source>
</reference>
<proteinExistence type="predicted"/>